<protein>
    <recommendedName>
        <fullName evidence="7 8">Glutamine-dependent NAD(+) synthetase</fullName>
        <ecNumber evidence="7 8">6.3.5.1</ecNumber>
    </recommendedName>
    <alternativeName>
        <fullName evidence="7 8">NAD(+) synthase [glutamine-hydrolyzing]</fullName>
    </alternativeName>
</protein>
<keyword evidence="5 7" id="KW-0067">ATP-binding</keyword>
<dbReference type="InterPro" id="IPR003694">
    <property type="entry name" value="NAD_synthase"/>
</dbReference>
<comment type="similarity">
    <text evidence="2 7 8">In the C-terminal section; belongs to the NAD synthetase family.</text>
</comment>
<dbReference type="InterPro" id="IPR014445">
    <property type="entry name" value="Gln-dep_NAD_synthase"/>
</dbReference>
<dbReference type="NCBIfam" id="NF002730">
    <property type="entry name" value="PRK02628.1"/>
    <property type="match status" value="1"/>
</dbReference>
<comment type="function">
    <text evidence="7">Catalyzes the ATP-dependent amidation of deamido-NAD to form NAD. Uses L-glutamine as a nitrogen source.</text>
</comment>
<evidence type="ECO:0000256" key="7">
    <source>
        <dbReference type="HAMAP-Rule" id="MF_02090"/>
    </source>
</evidence>
<accession>A0A9D0YW44</accession>
<feature type="binding site" evidence="7">
    <location>
        <begin position="355"/>
        <end position="362"/>
    </location>
    <ligand>
        <name>ATP</name>
        <dbReference type="ChEBI" id="CHEBI:30616"/>
    </ligand>
</feature>
<reference evidence="11" key="1">
    <citation type="submission" date="2020-10" db="EMBL/GenBank/DDBJ databases">
        <authorList>
            <person name="Gilroy R."/>
        </authorList>
    </citation>
    <scope>NUCLEOTIDE SEQUENCE</scope>
    <source>
        <strain evidence="11">ChiGjej2B2-12916</strain>
    </source>
</reference>
<feature type="binding site" evidence="7">
    <location>
        <position position="465"/>
    </location>
    <ligand>
        <name>ATP</name>
        <dbReference type="ChEBI" id="CHEBI:30616"/>
    </ligand>
</feature>
<evidence type="ECO:0000256" key="8">
    <source>
        <dbReference type="PIRNR" id="PIRNR006630"/>
    </source>
</evidence>
<evidence type="ECO:0000256" key="9">
    <source>
        <dbReference type="RuleBase" id="RU003811"/>
    </source>
</evidence>
<comment type="pathway">
    <text evidence="1 7 8">Cofactor biosynthesis; NAD(+) biosynthesis; NAD(+) from deamido-NAD(+) (L-Gln route): step 1/1.</text>
</comment>
<dbReference type="GO" id="GO:0004359">
    <property type="term" value="F:glutaminase activity"/>
    <property type="evidence" value="ECO:0007669"/>
    <property type="project" value="InterPro"/>
</dbReference>
<dbReference type="CDD" id="cd00553">
    <property type="entry name" value="NAD_synthase"/>
    <property type="match status" value="1"/>
</dbReference>
<dbReference type="AlphaFoldDB" id="A0A9D0YW44"/>
<proteinExistence type="inferred from homology"/>
<feature type="active site" description="Nucleophile; for glutaminase activity" evidence="7">
    <location>
        <position position="178"/>
    </location>
</feature>
<evidence type="ECO:0000313" key="11">
    <source>
        <dbReference type="EMBL" id="HIQ61888.1"/>
    </source>
</evidence>
<dbReference type="HAMAP" id="MF_02090">
    <property type="entry name" value="NadE_glutamine_dep"/>
    <property type="match status" value="1"/>
</dbReference>
<dbReference type="PANTHER" id="PTHR23090">
    <property type="entry name" value="NH 3 /GLUTAMINE-DEPENDENT NAD + SYNTHETASE"/>
    <property type="match status" value="1"/>
</dbReference>
<dbReference type="PIRSF" id="PIRSF006630">
    <property type="entry name" value="NADS_GAT"/>
    <property type="match status" value="1"/>
</dbReference>
<reference evidence="11" key="2">
    <citation type="journal article" date="2021" name="PeerJ">
        <title>Extensive microbial diversity within the chicken gut microbiome revealed by metagenomics and culture.</title>
        <authorList>
            <person name="Gilroy R."/>
            <person name="Ravi A."/>
            <person name="Getino M."/>
            <person name="Pursley I."/>
            <person name="Horton D.L."/>
            <person name="Alikhan N.F."/>
            <person name="Baker D."/>
            <person name="Gharbi K."/>
            <person name="Hall N."/>
            <person name="Watson M."/>
            <person name="Adriaenssens E.M."/>
            <person name="Foster-Nyarko E."/>
            <person name="Jarju S."/>
            <person name="Secka A."/>
            <person name="Antonio M."/>
            <person name="Oren A."/>
            <person name="Chaudhuri R.R."/>
            <person name="La Ragione R."/>
            <person name="Hildebrand F."/>
            <person name="Pallen M.J."/>
        </authorList>
    </citation>
    <scope>NUCLEOTIDE SEQUENCE</scope>
    <source>
        <strain evidence="11">ChiGjej2B2-12916</strain>
    </source>
</reference>
<dbReference type="NCBIfam" id="TIGR00552">
    <property type="entry name" value="nadE"/>
    <property type="match status" value="1"/>
</dbReference>
<evidence type="ECO:0000256" key="6">
    <source>
        <dbReference type="ARBA" id="ARBA00023027"/>
    </source>
</evidence>
<evidence type="ECO:0000256" key="3">
    <source>
        <dbReference type="ARBA" id="ARBA00022598"/>
    </source>
</evidence>
<gene>
    <name evidence="7" type="primary">nadE</name>
    <name evidence="11" type="ORF">IAD31_09925</name>
</gene>
<keyword evidence="3 7" id="KW-0436">Ligase</keyword>
<dbReference type="Gene3D" id="3.40.50.620">
    <property type="entry name" value="HUPs"/>
    <property type="match status" value="1"/>
</dbReference>
<feature type="domain" description="CN hydrolase" evidence="10">
    <location>
        <begin position="6"/>
        <end position="275"/>
    </location>
</feature>
<feature type="binding site" evidence="7">
    <location>
        <position position="205"/>
    </location>
    <ligand>
        <name>L-glutamine</name>
        <dbReference type="ChEBI" id="CHEBI:58359"/>
    </ligand>
</feature>
<dbReference type="EC" id="6.3.5.1" evidence="7 8"/>
<name>A0A9D0YW44_9FIRM</name>
<dbReference type="SUPFAM" id="SSF52402">
    <property type="entry name" value="Adenine nucleotide alpha hydrolases-like"/>
    <property type="match status" value="1"/>
</dbReference>
<evidence type="ECO:0000256" key="1">
    <source>
        <dbReference type="ARBA" id="ARBA00005188"/>
    </source>
</evidence>
<keyword evidence="6 7" id="KW-0520">NAD</keyword>
<feature type="binding site" evidence="7">
    <location>
        <position position="441"/>
    </location>
    <ligand>
        <name>deamido-NAD(+)</name>
        <dbReference type="ChEBI" id="CHEBI:58437"/>
        <note>ligand shared between two neighboring subunits</note>
    </ligand>
</feature>
<dbReference type="PANTHER" id="PTHR23090:SF9">
    <property type="entry name" value="GLUTAMINE-DEPENDENT NAD(+) SYNTHETASE"/>
    <property type="match status" value="1"/>
</dbReference>
<evidence type="ECO:0000313" key="12">
    <source>
        <dbReference type="Proteomes" id="UP000886879"/>
    </source>
</evidence>
<dbReference type="Gene3D" id="3.60.110.10">
    <property type="entry name" value="Carbon-nitrogen hydrolase"/>
    <property type="match status" value="1"/>
</dbReference>
<comment type="catalytic activity">
    <reaction evidence="7 8">
        <text>deamido-NAD(+) + L-glutamine + ATP + H2O = L-glutamate + AMP + diphosphate + NAD(+) + H(+)</text>
        <dbReference type="Rhea" id="RHEA:24384"/>
        <dbReference type="ChEBI" id="CHEBI:15377"/>
        <dbReference type="ChEBI" id="CHEBI:15378"/>
        <dbReference type="ChEBI" id="CHEBI:29985"/>
        <dbReference type="ChEBI" id="CHEBI:30616"/>
        <dbReference type="ChEBI" id="CHEBI:33019"/>
        <dbReference type="ChEBI" id="CHEBI:57540"/>
        <dbReference type="ChEBI" id="CHEBI:58359"/>
        <dbReference type="ChEBI" id="CHEBI:58437"/>
        <dbReference type="ChEBI" id="CHEBI:456215"/>
        <dbReference type="EC" id="6.3.5.1"/>
    </reaction>
</comment>
<feature type="binding site" evidence="7">
    <location>
        <position position="601"/>
    </location>
    <ligand>
        <name>deamido-NAD(+)</name>
        <dbReference type="ChEBI" id="CHEBI:58437"/>
        <note>ligand shared between two neighboring subunits</note>
    </ligand>
</feature>
<feature type="binding site" evidence="7">
    <location>
        <begin position="475"/>
        <end position="478"/>
    </location>
    <ligand>
        <name>deamido-NAD(+)</name>
        <dbReference type="ChEBI" id="CHEBI:58437"/>
        <note>ligand shared between two neighboring subunits</note>
    </ligand>
</feature>
<dbReference type="Pfam" id="PF02540">
    <property type="entry name" value="NAD_synthase"/>
    <property type="match status" value="1"/>
</dbReference>
<dbReference type="InterPro" id="IPR022310">
    <property type="entry name" value="NAD/GMP_synthase"/>
</dbReference>
<evidence type="ECO:0000256" key="4">
    <source>
        <dbReference type="ARBA" id="ARBA00022741"/>
    </source>
</evidence>
<feature type="binding site" evidence="7">
    <location>
        <position position="211"/>
    </location>
    <ligand>
        <name>L-glutamine</name>
        <dbReference type="ChEBI" id="CHEBI:58359"/>
    </ligand>
</feature>
<organism evidence="11 12">
    <name type="scientific">Candidatus Enterenecus faecium</name>
    <dbReference type="NCBI Taxonomy" id="2840780"/>
    <lineage>
        <taxon>Bacteria</taxon>
        <taxon>Bacillati</taxon>
        <taxon>Bacillota</taxon>
        <taxon>Clostridia</taxon>
        <taxon>Eubacteriales</taxon>
        <taxon>Candidatus Enterenecus</taxon>
    </lineage>
</organism>
<dbReference type="GO" id="GO:0009435">
    <property type="term" value="P:NAD+ biosynthetic process"/>
    <property type="evidence" value="ECO:0007669"/>
    <property type="project" value="UniProtKB-UniRule"/>
</dbReference>
<evidence type="ECO:0000256" key="5">
    <source>
        <dbReference type="ARBA" id="ARBA00022840"/>
    </source>
</evidence>
<evidence type="ECO:0000256" key="2">
    <source>
        <dbReference type="ARBA" id="ARBA00007145"/>
    </source>
</evidence>
<dbReference type="GO" id="GO:0005524">
    <property type="term" value="F:ATP binding"/>
    <property type="evidence" value="ECO:0007669"/>
    <property type="project" value="UniProtKB-UniRule"/>
</dbReference>
<dbReference type="InterPro" id="IPR014729">
    <property type="entry name" value="Rossmann-like_a/b/a_fold"/>
</dbReference>
<dbReference type="GO" id="GO:0005737">
    <property type="term" value="C:cytoplasm"/>
    <property type="evidence" value="ECO:0007669"/>
    <property type="project" value="InterPro"/>
</dbReference>
<dbReference type="GO" id="GO:0003952">
    <property type="term" value="F:NAD+ synthase (glutamine-hydrolyzing) activity"/>
    <property type="evidence" value="ECO:0007669"/>
    <property type="project" value="UniProtKB-UniRule"/>
</dbReference>
<feature type="active site" description="For glutaminase activity" evidence="7">
    <location>
        <position position="115"/>
    </location>
</feature>
<dbReference type="GO" id="GO:0008795">
    <property type="term" value="F:NAD+ synthase activity"/>
    <property type="evidence" value="ECO:0007669"/>
    <property type="project" value="UniProtKB-UniRule"/>
</dbReference>
<dbReference type="InterPro" id="IPR003010">
    <property type="entry name" value="C-N_Hydrolase"/>
</dbReference>
<sequence length="641" mass="70747">MKDGLICVAAGTPSIRVADCAHNGAEIVRLMEEAQEQGVKILVLPELCLTGYTCGDLFLQDTLLDGALEALRSVMQATQHLEVLCALGMPLRAGGKLYNCAVVIQYGQVVTVVPKTHIPNYGEFYEQRWFASGEGLFFDHSFLVRLPHLEEGWQELYGASPLMECPDVPGLRIGVELCEDLWVSDPPSRTLAEYGATVILNLSASNEIVGKSSYRRNLVVGQSGRLCCGYVYADAGEGESTTDLVFSGHNLIAENGTLLAERRFGTGLTISQLDIGRLCHERQRLTTFHSRHPEGWAEVRFTLSETRLTRPISPTPFVPQDEAGRAQRCQEILTLAALGLAKRLEHTHAATAVVGLSGGLDSTLALLITARAFDLLGRAKRDILAITMPCFGTTARTRSNAEILAGELGTGFQEVNIGDAVRQHFADIGQSMEDHSVTFENGQARERTQVLMDIANRTGGLVIGTGDLSELALGWATYNGDHMSMYAVNASIPKTLVRHLVDYVAREEGGKLGEVLQDILDTPVSPELLPPKDGEIAQKTEDLVGPYELHDFFLYYAIRWGFSPRKVFRLAVYALGDRYDKATLHRWLGNFYRRFFAQQFKRSCLPDGPKVGSVTLSPRGDWRMPSDAVARLWLEEWEDLE</sequence>
<dbReference type="Proteomes" id="UP000886879">
    <property type="component" value="Unassembled WGS sequence"/>
</dbReference>
<feature type="active site" description="Proton acceptor; for glutaminase activity" evidence="7">
    <location>
        <position position="46"/>
    </location>
</feature>
<comment type="similarity">
    <text evidence="9">Belongs to the NAD synthetase family.</text>
</comment>
<dbReference type="Pfam" id="PF00795">
    <property type="entry name" value="CN_hydrolase"/>
    <property type="match status" value="1"/>
</dbReference>
<keyword evidence="4 7" id="KW-0547">Nucleotide-binding</keyword>
<feature type="binding site" evidence="7">
    <location>
        <position position="470"/>
    </location>
    <ligand>
        <name>deamido-NAD(+)</name>
        <dbReference type="ChEBI" id="CHEBI:58437"/>
        <note>ligand shared between two neighboring subunits</note>
    </ligand>
</feature>
<comment type="caution">
    <text evidence="11">The sequence shown here is derived from an EMBL/GenBank/DDBJ whole genome shotgun (WGS) entry which is preliminary data.</text>
</comment>
<evidence type="ECO:0000259" key="10">
    <source>
        <dbReference type="PROSITE" id="PS50263"/>
    </source>
</evidence>
<dbReference type="SUPFAM" id="SSF56317">
    <property type="entry name" value="Carbon-nitrogen hydrolase"/>
    <property type="match status" value="1"/>
</dbReference>
<dbReference type="EMBL" id="DVFO01000106">
    <property type="protein sequence ID" value="HIQ61888.1"/>
    <property type="molecule type" value="Genomic_DNA"/>
</dbReference>
<dbReference type="Gene3D" id="1.10.10.1140">
    <property type="entry name" value="Glutamine-dependent NAD+ synthetase, C-terminal domain"/>
    <property type="match status" value="1"/>
</dbReference>
<feature type="binding site" evidence="7">
    <location>
        <position position="121"/>
    </location>
    <ligand>
        <name>L-glutamine</name>
        <dbReference type="ChEBI" id="CHEBI:58359"/>
    </ligand>
</feature>
<dbReference type="PROSITE" id="PS50263">
    <property type="entry name" value="CN_HYDROLASE"/>
    <property type="match status" value="1"/>
</dbReference>
<dbReference type="InterPro" id="IPR036526">
    <property type="entry name" value="C-N_Hydrolase_sf"/>
</dbReference>
<dbReference type="CDD" id="cd07570">
    <property type="entry name" value="GAT_Gln-NAD-synth"/>
    <property type="match status" value="1"/>
</dbReference>
<dbReference type="InterPro" id="IPR041856">
    <property type="entry name" value="NAD+_synth_C"/>
</dbReference>